<dbReference type="EMBL" id="JBETME010000011">
    <property type="protein sequence ID" value="MES4993065.1"/>
    <property type="molecule type" value="Genomic_DNA"/>
</dbReference>
<sequence>MPGSEPWGRKPRAARWPLSLSNQNWNEPVLPDMPGAFRDARAHGEVSAMATRNTSGLARVMLAPSVLLLLVWMIVPLAMTLWFSFQN</sequence>
<evidence type="ECO:0000256" key="1">
    <source>
        <dbReference type="SAM" id="Phobius"/>
    </source>
</evidence>
<keyword evidence="1" id="KW-0472">Membrane</keyword>
<dbReference type="AlphaFoldDB" id="A0ABD5LR34"/>
<keyword evidence="1" id="KW-0812">Transmembrane</keyword>
<dbReference type="Proteomes" id="UP001438189">
    <property type="component" value="Unassembled WGS sequence"/>
</dbReference>
<comment type="caution">
    <text evidence="2">The sequence shown here is derived from an EMBL/GenBank/DDBJ whole genome shotgun (WGS) entry which is preliminary data.</text>
</comment>
<protein>
    <submittedName>
        <fullName evidence="2">Sugar ABC transporter permease</fullName>
    </submittedName>
</protein>
<evidence type="ECO:0000313" key="3">
    <source>
        <dbReference type="Proteomes" id="UP001438189"/>
    </source>
</evidence>
<keyword evidence="1" id="KW-1133">Transmembrane helix</keyword>
<organism evidence="2 3">
    <name type="scientific">Agrobacterium radiobacter</name>
    <dbReference type="NCBI Taxonomy" id="362"/>
    <lineage>
        <taxon>Bacteria</taxon>
        <taxon>Pseudomonadati</taxon>
        <taxon>Pseudomonadota</taxon>
        <taxon>Alphaproteobacteria</taxon>
        <taxon>Hyphomicrobiales</taxon>
        <taxon>Rhizobiaceae</taxon>
        <taxon>Rhizobium/Agrobacterium group</taxon>
        <taxon>Agrobacterium</taxon>
        <taxon>Agrobacterium tumefaciens complex</taxon>
    </lineage>
</organism>
<name>A0ABD5LR34_AGRRD</name>
<feature type="transmembrane region" description="Helical" evidence="1">
    <location>
        <begin position="62"/>
        <end position="85"/>
    </location>
</feature>
<proteinExistence type="predicted"/>
<reference evidence="2 3" key="1">
    <citation type="submission" date="2024-06" db="EMBL/GenBank/DDBJ databases">
        <title>Genome sequencing of Agrobacterium spp. from tobacco in Serbia.</title>
        <authorList>
            <person name="Ilicic R.J."/>
            <person name="Studholme D.J."/>
            <person name="Jelusic A."/>
            <person name="Barac G."/>
            <person name="Bagi F."/>
            <person name="Popovic Milovanovic T."/>
        </authorList>
    </citation>
    <scope>NUCLEOTIDE SEQUENCE [LARGE SCALE GENOMIC DNA]</scope>
    <source>
        <strain evidence="2 3">DA1</strain>
    </source>
</reference>
<gene>
    <name evidence="2" type="ORF">ABVB70_22335</name>
</gene>
<accession>A0ABD5LR34</accession>
<evidence type="ECO:0000313" key="2">
    <source>
        <dbReference type="EMBL" id="MES4993065.1"/>
    </source>
</evidence>
<feature type="non-terminal residue" evidence="2">
    <location>
        <position position="87"/>
    </location>
</feature>